<keyword evidence="3 4" id="KW-0067">ATP-binding</keyword>
<dbReference type="InterPro" id="IPR037171">
    <property type="entry name" value="NagB/RpiA_transferase-like"/>
</dbReference>
<feature type="region of interest" description="Disordered" evidence="5">
    <location>
        <begin position="1"/>
        <end position="95"/>
    </location>
</feature>
<reference evidence="6 7" key="1">
    <citation type="submission" date="2019-10" db="EMBL/GenBank/DDBJ databases">
        <title>Nocardia macrotermitis sp. nov. and Nocardia aurantia sp. nov., isolated from the gut of fungus growing-termite Macrotermes natalensis.</title>
        <authorList>
            <person name="Benndorf R."/>
            <person name="Schwitalla J."/>
            <person name="Martin K."/>
            <person name="De Beer W."/>
            <person name="Kaster A.-K."/>
            <person name="Vollmers J."/>
            <person name="Poulsen M."/>
            <person name="Beemelmanns C."/>
        </authorList>
    </citation>
    <scope>NUCLEOTIDE SEQUENCE [LARGE SCALE GENOMIC DNA]</scope>
    <source>
        <strain evidence="6 7">RB56</strain>
    </source>
</reference>
<evidence type="ECO:0000256" key="5">
    <source>
        <dbReference type="SAM" id="MobiDB-lite"/>
    </source>
</evidence>
<dbReference type="InterPro" id="IPR024185">
    <property type="entry name" value="FTHF_cligase-like_sf"/>
</dbReference>
<dbReference type="AlphaFoldDB" id="A0A7K0DVG3"/>
<dbReference type="GO" id="GO:0046872">
    <property type="term" value="F:metal ion binding"/>
    <property type="evidence" value="ECO:0007669"/>
    <property type="project" value="UniProtKB-KW"/>
</dbReference>
<evidence type="ECO:0000256" key="4">
    <source>
        <dbReference type="RuleBase" id="RU361279"/>
    </source>
</evidence>
<dbReference type="GO" id="GO:0035999">
    <property type="term" value="P:tetrahydrofolate interconversion"/>
    <property type="evidence" value="ECO:0007669"/>
    <property type="project" value="TreeGrafter"/>
</dbReference>
<dbReference type="Proteomes" id="UP000431401">
    <property type="component" value="Unassembled WGS sequence"/>
</dbReference>
<proteinExistence type="inferred from homology"/>
<organism evidence="6 7">
    <name type="scientific">Nocardia aurantia</name>
    <dbReference type="NCBI Taxonomy" id="2585199"/>
    <lineage>
        <taxon>Bacteria</taxon>
        <taxon>Bacillati</taxon>
        <taxon>Actinomycetota</taxon>
        <taxon>Actinomycetes</taxon>
        <taxon>Mycobacteriales</taxon>
        <taxon>Nocardiaceae</taxon>
        <taxon>Nocardia</taxon>
    </lineage>
</organism>
<dbReference type="PANTHER" id="PTHR23407">
    <property type="entry name" value="ATPASE INHIBITOR/5-FORMYLTETRAHYDROFOLATE CYCLO-LIGASE"/>
    <property type="match status" value="1"/>
</dbReference>
<feature type="compositionally biased region" description="Basic and acidic residues" evidence="5">
    <location>
        <begin position="29"/>
        <end position="42"/>
    </location>
</feature>
<dbReference type="EMBL" id="WEGI01000012">
    <property type="protein sequence ID" value="MQY29773.1"/>
    <property type="molecule type" value="Genomic_DNA"/>
</dbReference>
<comment type="catalytic activity">
    <reaction evidence="4">
        <text>(6S)-5-formyl-5,6,7,8-tetrahydrofolate + ATP = (6R)-5,10-methenyltetrahydrofolate + ADP + phosphate</text>
        <dbReference type="Rhea" id="RHEA:10488"/>
        <dbReference type="ChEBI" id="CHEBI:30616"/>
        <dbReference type="ChEBI" id="CHEBI:43474"/>
        <dbReference type="ChEBI" id="CHEBI:57455"/>
        <dbReference type="ChEBI" id="CHEBI:57457"/>
        <dbReference type="ChEBI" id="CHEBI:456216"/>
        <dbReference type="EC" id="6.3.3.2"/>
    </reaction>
</comment>
<dbReference type="GO" id="GO:0030272">
    <property type="term" value="F:5-formyltetrahydrofolate cyclo-ligase activity"/>
    <property type="evidence" value="ECO:0007669"/>
    <property type="project" value="UniProtKB-EC"/>
</dbReference>
<dbReference type="PANTHER" id="PTHR23407:SF1">
    <property type="entry name" value="5-FORMYLTETRAHYDROFOLATE CYCLO-LIGASE"/>
    <property type="match status" value="1"/>
</dbReference>
<feature type="compositionally biased region" description="Basic and acidic residues" evidence="5">
    <location>
        <begin position="74"/>
        <end position="95"/>
    </location>
</feature>
<name>A0A7K0DVG3_9NOCA</name>
<dbReference type="EC" id="6.3.3.2" evidence="4"/>
<evidence type="ECO:0000256" key="1">
    <source>
        <dbReference type="ARBA" id="ARBA00010638"/>
    </source>
</evidence>
<keyword evidence="4" id="KW-0479">Metal-binding</keyword>
<dbReference type="NCBIfam" id="TIGR02727">
    <property type="entry name" value="MTHFS_bact"/>
    <property type="match status" value="1"/>
</dbReference>
<keyword evidence="2 4" id="KW-0547">Nucleotide-binding</keyword>
<comment type="cofactor">
    <cofactor evidence="4">
        <name>Mg(2+)</name>
        <dbReference type="ChEBI" id="CHEBI:18420"/>
    </cofactor>
</comment>
<evidence type="ECO:0000256" key="2">
    <source>
        <dbReference type="ARBA" id="ARBA00022741"/>
    </source>
</evidence>
<evidence type="ECO:0000313" key="6">
    <source>
        <dbReference type="EMBL" id="MQY29773.1"/>
    </source>
</evidence>
<dbReference type="Pfam" id="PF01812">
    <property type="entry name" value="5-FTHF_cyc-lig"/>
    <property type="match status" value="1"/>
</dbReference>
<keyword evidence="7" id="KW-1185">Reference proteome</keyword>
<evidence type="ECO:0000256" key="3">
    <source>
        <dbReference type="ARBA" id="ARBA00022840"/>
    </source>
</evidence>
<dbReference type="InterPro" id="IPR002698">
    <property type="entry name" value="FTHF_cligase"/>
</dbReference>
<dbReference type="GO" id="GO:0009396">
    <property type="term" value="P:folic acid-containing compound biosynthetic process"/>
    <property type="evidence" value="ECO:0007669"/>
    <property type="project" value="TreeGrafter"/>
</dbReference>
<dbReference type="Gene3D" id="3.40.50.10420">
    <property type="entry name" value="NagB/RpiA/CoA transferase-like"/>
    <property type="match status" value="1"/>
</dbReference>
<dbReference type="SUPFAM" id="SSF100950">
    <property type="entry name" value="NagB/RpiA/CoA transferase-like"/>
    <property type="match status" value="1"/>
</dbReference>
<gene>
    <name evidence="6" type="ORF">NRB56_53660</name>
</gene>
<evidence type="ECO:0000313" key="7">
    <source>
        <dbReference type="Proteomes" id="UP000431401"/>
    </source>
</evidence>
<feature type="compositionally biased region" description="Polar residues" evidence="5">
    <location>
        <begin position="1"/>
        <end position="11"/>
    </location>
</feature>
<comment type="caution">
    <text evidence="6">The sequence shown here is derived from an EMBL/GenBank/DDBJ whole genome shotgun (WGS) entry which is preliminary data.</text>
</comment>
<accession>A0A7K0DVG3</accession>
<comment type="similarity">
    <text evidence="1 4">Belongs to the 5-formyltetrahydrofolate cyclo-ligase family.</text>
</comment>
<keyword evidence="4" id="KW-0460">Magnesium</keyword>
<protein>
    <recommendedName>
        <fullName evidence="4">5-formyltetrahydrofolate cyclo-ligase</fullName>
        <ecNumber evidence="4">6.3.3.2</ecNumber>
    </recommendedName>
</protein>
<sequence>MVGVSSGTTPHSGRAERPSSELGRLPHSHRPDAHLAHPDDPHLPPGPPGESRAGIVAAPSVRRYVTESGGQRPARQDERAAMGHDREMRPGTDDGDKRWWRTELIALRAALPPEVRAAEAAALAGAMADLVDRPGAWVAGYVPVRTEPGSLAMLDALRAAGARVLLPLTGPPGPLDWAEYRGPDHLCRARYGLLEPDGPALSPAAIERAAAILVPALAVDRRGVRLGRGAGYYDRTLAAATTTARLIAVVRDDELVDRLPEESHDRRMGWALTPGGLHRLAEGEPSGPPGIVR</sequence>
<dbReference type="GO" id="GO:0005524">
    <property type="term" value="F:ATP binding"/>
    <property type="evidence" value="ECO:0007669"/>
    <property type="project" value="UniProtKB-KW"/>
</dbReference>